<keyword evidence="2" id="KW-1185">Reference proteome</keyword>
<organism evidence="1 2">
    <name type="scientific">Nesidiocoris tenuis</name>
    <dbReference type="NCBI Taxonomy" id="355587"/>
    <lineage>
        <taxon>Eukaryota</taxon>
        <taxon>Metazoa</taxon>
        <taxon>Ecdysozoa</taxon>
        <taxon>Arthropoda</taxon>
        <taxon>Hexapoda</taxon>
        <taxon>Insecta</taxon>
        <taxon>Pterygota</taxon>
        <taxon>Neoptera</taxon>
        <taxon>Paraneoptera</taxon>
        <taxon>Hemiptera</taxon>
        <taxon>Heteroptera</taxon>
        <taxon>Panheteroptera</taxon>
        <taxon>Cimicomorpha</taxon>
        <taxon>Miridae</taxon>
        <taxon>Dicyphina</taxon>
        <taxon>Nesidiocoris</taxon>
    </lineage>
</organism>
<proteinExistence type="predicted"/>
<evidence type="ECO:0000313" key="1">
    <source>
        <dbReference type="EMBL" id="CAB0008193.1"/>
    </source>
</evidence>
<reference evidence="1 2" key="1">
    <citation type="submission" date="2020-02" db="EMBL/GenBank/DDBJ databases">
        <authorList>
            <person name="Ferguson B K."/>
        </authorList>
    </citation>
    <scope>NUCLEOTIDE SEQUENCE [LARGE SCALE GENOMIC DNA]</scope>
</reference>
<accession>A0A6H5GWH7</accession>
<dbReference type="EMBL" id="CADCXU010020242">
    <property type="protein sequence ID" value="CAB0008193.1"/>
    <property type="molecule type" value="Genomic_DNA"/>
</dbReference>
<dbReference type="AlphaFoldDB" id="A0A6H5GWH7"/>
<name>A0A6H5GWH7_9HEMI</name>
<dbReference type="Proteomes" id="UP000479000">
    <property type="component" value="Unassembled WGS sequence"/>
</dbReference>
<evidence type="ECO:0000313" key="2">
    <source>
        <dbReference type="Proteomes" id="UP000479000"/>
    </source>
</evidence>
<gene>
    <name evidence="1" type="ORF">NTEN_LOCUS13439</name>
</gene>
<sequence length="308" mass="35189">MRTLYGISLRGAEKLVPEEKKRFQFFNPSEPPLFLVSLEETKLFYVGAQTCLISLWDGDRRILRNRSSKGIGVISQLLEQVCGNCSSEGYTAVERANGCRGLKSIAQIGAFGPNTAKCKNCLLNNLPNAGTPTELCSRTYKNNCWAYSTMNKNAEERSRKSNSATMFRSVQNCSRIFSINQECSRVFNNDQECPQLLRVLKNVQEHHGMFKSVQECSRAFNNAPDGSKIFNSVQECSKSIRECSRAFKNLQERSRAFKNVPRAFENVQEHSRISKNVQEHPRMLRRFEGCSRPLKNIQKRPRMPMNDH</sequence>
<protein>
    <submittedName>
        <fullName evidence="1">Uncharacterized protein</fullName>
    </submittedName>
</protein>